<reference evidence="6" key="1">
    <citation type="submission" date="2019-01" db="EMBL/GenBank/DDBJ databases">
        <authorList>
            <consortium name="Genoscope - CEA"/>
            <person name="William W."/>
        </authorList>
    </citation>
    <scope>NUCLEOTIDE SEQUENCE</scope>
    <source>
        <strain evidence="6">CR-1</strain>
    </source>
</reference>
<dbReference type="GO" id="GO:0008483">
    <property type="term" value="F:transaminase activity"/>
    <property type="evidence" value="ECO:0007669"/>
    <property type="project" value="TreeGrafter"/>
</dbReference>
<comment type="similarity">
    <text evidence="2 5">Belongs to the DegT/DnrJ/EryC1 family.</text>
</comment>
<dbReference type="AlphaFoldDB" id="A0A484HJB7"/>
<dbReference type="InterPro" id="IPR015422">
    <property type="entry name" value="PyrdxlP-dep_Trfase_small"/>
</dbReference>
<dbReference type="PIRSF" id="PIRSF000390">
    <property type="entry name" value="PLP_StrS"/>
    <property type="match status" value="1"/>
</dbReference>
<dbReference type="Gene3D" id="3.90.1150.10">
    <property type="entry name" value="Aspartate Aminotransferase, domain 1"/>
    <property type="match status" value="1"/>
</dbReference>
<organism evidence="6">
    <name type="scientific">uncultured Desulfobacteraceae bacterium</name>
    <dbReference type="NCBI Taxonomy" id="218296"/>
    <lineage>
        <taxon>Bacteria</taxon>
        <taxon>Pseudomonadati</taxon>
        <taxon>Thermodesulfobacteriota</taxon>
        <taxon>Desulfobacteria</taxon>
        <taxon>Desulfobacterales</taxon>
        <taxon>Desulfobacteraceae</taxon>
        <taxon>environmental samples</taxon>
    </lineage>
</organism>
<feature type="active site" description="Proton acceptor" evidence="3">
    <location>
        <position position="183"/>
    </location>
</feature>
<dbReference type="PANTHER" id="PTHR30244:SF36">
    <property type="entry name" value="3-OXO-GLUCOSE-6-PHOSPHATE:GLUTAMATE AMINOTRANSFERASE"/>
    <property type="match status" value="1"/>
</dbReference>
<dbReference type="InterPro" id="IPR000653">
    <property type="entry name" value="DegT/StrS_aminotransferase"/>
</dbReference>
<dbReference type="Gene3D" id="3.40.640.10">
    <property type="entry name" value="Type I PLP-dependent aspartate aminotransferase-like (Major domain)"/>
    <property type="match status" value="1"/>
</dbReference>
<dbReference type="InterPro" id="IPR015424">
    <property type="entry name" value="PyrdxlP-dep_Trfase"/>
</dbReference>
<dbReference type="Pfam" id="PF01041">
    <property type="entry name" value="DegT_DnrJ_EryC1"/>
    <property type="match status" value="1"/>
</dbReference>
<dbReference type="PANTHER" id="PTHR30244">
    <property type="entry name" value="TRANSAMINASE"/>
    <property type="match status" value="1"/>
</dbReference>
<keyword evidence="1 4" id="KW-0663">Pyridoxal phosphate</keyword>
<name>A0A484HJB7_9BACT</name>
<dbReference type="GO" id="GO:0030170">
    <property type="term" value="F:pyridoxal phosphate binding"/>
    <property type="evidence" value="ECO:0007669"/>
    <property type="project" value="TreeGrafter"/>
</dbReference>
<evidence type="ECO:0000256" key="5">
    <source>
        <dbReference type="RuleBase" id="RU004508"/>
    </source>
</evidence>
<dbReference type="CDD" id="cd00616">
    <property type="entry name" value="AHBA_syn"/>
    <property type="match status" value="1"/>
</dbReference>
<accession>A0A484HJB7</accession>
<evidence type="ECO:0000256" key="3">
    <source>
        <dbReference type="PIRSR" id="PIRSR000390-1"/>
    </source>
</evidence>
<dbReference type="EMBL" id="CAACVI010000034">
    <property type="protein sequence ID" value="VEN74524.1"/>
    <property type="molecule type" value="Genomic_DNA"/>
</dbReference>
<dbReference type="GO" id="GO:0000271">
    <property type="term" value="P:polysaccharide biosynthetic process"/>
    <property type="evidence" value="ECO:0007669"/>
    <property type="project" value="TreeGrafter"/>
</dbReference>
<feature type="modified residue" description="N6-(pyridoxal phosphate)lysine" evidence="4">
    <location>
        <position position="183"/>
    </location>
</feature>
<proteinExistence type="inferred from homology"/>
<sequence length="365" mass="40538">MEVQYLELCKQFNDDELWSKIKDVFSTCQFIMGPEVEAFETSFARLCGVPYALGVNSGTDALFLALKALGIGDGDEVITAPNSFIATTGAIVASGARPVFVDVGQDYNMDVNLIEPAITSRTKAIIPVHLTGYPADMPAIMDIAKKRGLYVVEDAAQAVSASIQGKPVGSFGDIGCFSLHPLKNLNACGDAGALTTKSEEIYHKLKMLRNHGLKNRDEIEFFGYNSRMDTVQAIVALHVMKSLPDVIQKRCGNAARYEKGLHELAPEVIISPREKNFSHVFHTYIIQVKRRDKLAIYLADKGVRTKVHYLLPIHLQKPCMDMGYKKGDFPVCEAQSKEIISLPIHQFLTDDQVEYVVSLLRRFYS</sequence>
<evidence type="ECO:0000256" key="2">
    <source>
        <dbReference type="ARBA" id="ARBA00037999"/>
    </source>
</evidence>
<evidence type="ECO:0000256" key="1">
    <source>
        <dbReference type="ARBA" id="ARBA00022898"/>
    </source>
</evidence>
<dbReference type="SUPFAM" id="SSF53383">
    <property type="entry name" value="PLP-dependent transferases"/>
    <property type="match status" value="1"/>
</dbReference>
<dbReference type="InterPro" id="IPR015421">
    <property type="entry name" value="PyrdxlP-dep_Trfase_major"/>
</dbReference>
<evidence type="ECO:0000313" key="6">
    <source>
        <dbReference type="EMBL" id="VEN74524.1"/>
    </source>
</evidence>
<protein>
    <submittedName>
        <fullName evidence="6">Pleiotropic regulatory protein</fullName>
    </submittedName>
</protein>
<evidence type="ECO:0000256" key="4">
    <source>
        <dbReference type="PIRSR" id="PIRSR000390-2"/>
    </source>
</evidence>
<gene>
    <name evidence="6" type="primary">degT</name>
    <name evidence="6" type="ORF">EPICR_40106</name>
</gene>